<dbReference type="PROSITE" id="PS51257">
    <property type="entry name" value="PROKAR_LIPOPROTEIN"/>
    <property type="match status" value="1"/>
</dbReference>
<organism evidence="3 4">
    <name type="scientific">Cohnella herbarum</name>
    <dbReference type="NCBI Taxonomy" id="2728023"/>
    <lineage>
        <taxon>Bacteria</taxon>
        <taxon>Bacillati</taxon>
        <taxon>Bacillota</taxon>
        <taxon>Bacilli</taxon>
        <taxon>Bacillales</taxon>
        <taxon>Paenibacillaceae</taxon>
        <taxon>Cohnella</taxon>
    </lineage>
</organism>
<feature type="compositionally biased region" description="Low complexity" evidence="1">
    <location>
        <begin position="30"/>
        <end position="56"/>
    </location>
</feature>
<dbReference type="RefSeq" id="WP_169283024.1">
    <property type="nucleotide sequence ID" value="NZ_CP051680.1"/>
</dbReference>
<feature type="region of interest" description="Disordered" evidence="1">
    <location>
        <begin position="26"/>
        <end position="60"/>
    </location>
</feature>
<name>A0A7Z2VNV7_9BACL</name>
<dbReference type="EMBL" id="CP051680">
    <property type="protein sequence ID" value="QJD86778.1"/>
    <property type="molecule type" value="Genomic_DNA"/>
</dbReference>
<dbReference type="Gene3D" id="3.40.190.10">
    <property type="entry name" value="Periplasmic binding protein-like II"/>
    <property type="match status" value="2"/>
</dbReference>
<dbReference type="SUPFAM" id="SSF53850">
    <property type="entry name" value="Periplasmic binding protein-like II"/>
    <property type="match status" value="1"/>
</dbReference>
<dbReference type="KEGG" id="cheb:HH215_28810"/>
<feature type="chain" id="PRO_5038600424" evidence="2">
    <location>
        <begin position="24"/>
        <end position="581"/>
    </location>
</feature>
<sequence length="581" mass="63969">MTKSAKWTAFALASLLFLTTACSGGGGNNNNGASPSAPSSEAPPASSGSASPSASPVEAIDPFGKYPETVEFTTVRPVANNPQFPEGQSYEENDFNKFMQDQLNVKPKIVWTSPQDGGAYNKKLQLAINGNDIPDVFQIVDTSPTAVLSTLKRLVDADMIEDLTEVYEQYASPQMKEAFGSADNAVLDLFKVDGKLYALPGQNSLENFNFVWVREDWRKKLGLPEPKTLDDVIALAQAFKDKDPYGDGKTVPIAMQMEKEAAGLFGPGFLFDQFGAYPDLFYKNDAGEVAFGGIQPGIKDGLKVLSQLYKGGLVEKDIALKDTGKLQELLASGRAGIVGQAWWGVWYPLFMTLQNVPDADWKPYIIPSKLNGKINYGTTLPVNGILVVKKGFKNPELPIKWLNVYNDPQHDEFFMKLGQDKFKDANDKEPILWGMGVNSTDKITKEAKQIVGAVNGTVDPSTLPVTNKDAYNHIKKYIDELQDQPQAASKNMLQWQNTRSWYDAMGSAAQYELNVVYSAFDGQTPTMEKKLTALKDLQMKAYHSMIMKSTDIDADFDKFASDWKSQGGDEILAEIAEALKK</sequence>
<protein>
    <submittedName>
        <fullName evidence="3">Extracellular solute-binding protein</fullName>
    </submittedName>
</protein>
<dbReference type="Proteomes" id="UP000502248">
    <property type="component" value="Chromosome"/>
</dbReference>
<dbReference type="AlphaFoldDB" id="A0A7Z2VNV7"/>
<evidence type="ECO:0000256" key="1">
    <source>
        <dbReference type="SAM" id="MobiDB-lite"/>
    </source>
</evidence>
<evidence type="ECO:0000313" key="4">
    <source>
        <dbReference type="Proteomes" id="UP000502248"/>
    </source>
</evidence>
<evidence type="ECO:0000313" key="3">
    <source>
        <dbReference type="EMBL" id="QJD86778.1"/>
    </source>
</evidence>
<feature type="signal peptide" evidence="2">
    <location>
        <begin position="1"/>
        <end position="23"/>
    </location>
</feature>
<reference evidence="3 4" key="1">
    <citation type="submission" date="2020-04" db="EMBL/GenBank/DDBJ databases">
        <title>Genome sequencing of novel species.</title>
        <authorList>
            <person name="Heo J."/>
            <person name="Kim S.-J."/>
            <person name="Kim J.-S."/>
            <person name="Hong S.-B."/>
            <person name="Kwon S.-W."/>
        </authorList>
    </citation>
    <scope>NUCLEOTIDE SEQUENCE [LARGE SCALE GENOMIC DNA]</scope>
    <source>
        <strain evidence="3 4">MFER-1</strain>
    </source>
</reference>
<keyword evidence="2" id="KW-0732">Signal</keyword>
<proteinExistence type="predicted"/>
<accession>A0A7Z2VNV7</accession>
<keyword evidence="4" id="KW-1185">Reference proteome</keyword>
<gene>
    <name evidence="3" type="ORF">HH215_28810</name>
</gene>
<evidence type="ECO:0000256" key="2">
    <source>
        <dbReference type="SAM" id="SignalP"/>
    </source>
</evidence>